<name>A0A9W7YF34_9FUNG</name>
<dbReference type="Proteomes" id="UP001143981">
    <property type="component" value="Unassembled WGS sequence"/>
</dbReference>
<feature type="compositionally biased region" description="Gly residues" evidence="1">
    <location>
        <begin position="58"/>
        <end position="72"/>
    </location>
</feature>
<evidence type="ECO:0000256" key="1">
    <source>
        <dbReference type="SAM" id="MobiDB-lite"/>
    </source>
</evidence>
<dbReference type="AlphaFoldDB" id="A0A9W7YF34"/>
<feature type="compositionally biased region" description="Acidic residues" evidence="1">
    <location>
        <begin position="693"/>
        <end position="709"/>
    </location>
</feature>
<gene>
    <name evidence="2" type="ORF">LPJ61_001494</name>
</gene>
<dbReference type="EMBL" id="JANBOI010000129">
    <property type="protein sequence ID" value="KAJ1733586.1"/>
    <property type="molecule type" value="Genomic_DNA"/>
</dbReference>
<sequence length="709" mass="76081">MPASEELGDSSDYYSIINTDDDYDSGEGGGYNSGRGDRVLNGSDDNDDDGNRAVVVEGAGGEEQAGGNGDAGEAGDNGDDEVIAISSRTHGVPAGAMSQLELLGSLAGARLQQSVEVEVVSLARYTFADPELAAAGPVPLEPPLGQTLVGVDAIQPRGARPVGQLGDQTHAGAMARYGDGHHNDRDGVIAEFTEERNNRRLGRIARQLLLPDSYVEACYDLHEFMATEGSSLATESVQRNTFKCLKICARLSKLHGYSIQHMWQVIQQAHLRVSEFTPPRAHTIELWNIKLSNRIRMMAVSPAADGSAPPRLPTVPPPELLSAHARDKLLPLPDIKVAALNDTKFNRAAGASGASYYLTNPIIQQTARVLPPISEMAPMDTGDNNDTLRQLARRSSMALARPLGFHSAGAGRDSGPAVEEHDFLGLMTQEPAAGDDESASTREVELAIIEHQLEELEQMPAHRMGPMLRAALNLLVEMRFRLRLGLPRSSLADDNPLTAPRRIPLGSSAAAGGGGSAAAGNGGGFGDSAVNEDQVIEYVLNRISTSRRTQAQMMDRPGAAMAAGGYGMPLSMLPNRPGMVFAGAGGPGQGLAAQRMGSLRFMPYREAGPRSELRRRRDGDSSGDDSSDSQHDGADRLPVDTDGDVQVSVADQSDDSDTPMAAIRQGHPTTRSRNRRRTTEARRRHQQRRPRLDEDEEDDDDDEDEEDAD</sequence>
<reference evidence="2" key="1">
    <citation type="submission" date="2022-07" db="EMBL/GenBank/DDBJ databases">
        <title>Phylogenomic reconstructions and comparative analyses of Kickxellomycotina fungi.</title>
        <authorList>
            <person name="Reynolds N.K."/>
            <person name="Stajich J.E."/>
            <person name="Barry K."/>
            <person name="Grigoriev I.V."/>
            <person name="Crous P."/>
            <person name="Smith M.E."/>
        </authorList>
    </citation>
    <scope>NUCLEOTIDE SEQUENCE</scope>
    <source>
        <strain evidence="2">BCRC 34381</strain>
    </source>
</reference>
<organism evidence="2 3">
    <name type="scientific">Coemansia biformis</name>
    <dbReference type="NCBI Taxonomy" id="1286918"/>
    <lineage>
        <taxon>Eukaryota</taxon>
        <taxon>Fungi</taxon>
        <taxon>Fungi incertae sedis</taxon>
        <taxon>Zoopagomycota</taxon>
        <taxon>Kickxellomycotina</taxon>
        <taxon>Kickxellomycetes</taxon>
        <taxon>Kickxellales</taxon>
        <taxon>Kickxellaceae</taxon>
        <taxon>Coemansia</taxon>
    </lineage>
</organism>
<dbReference type="OrthoDB" id="5564507at2759"/>
<keyword evidence="3" id="KW-1185">Reference proteome</keyword>
<evidence type="ECO:0000313" key="2">
    <source>
        <dbReference type="EMBL" id="KAJ1733586.1"/>
    </source>
</evidence>
<feature type="region of interest" description="Disordered" evidence="1">
    <location>
        <begin position="1"/>
        <end position="79"/>
    </location>
</feature>
<feature type="compositionally biased region" description="Basic and acidic residues" evidence="1">
    <location>
        <begin position="607"/>
        <end position="620"/>
    </location>
</feature>
<comment type="caution">
    <text evidence="2">The sequence shown here is derived from an EMBL/GenBank/DDBJ whole genome shotgun (WGS) entry which is preliminary data.</text>
</comment>
<proteinExistence type="predicted"/>
<feature type="region of interest" description="Disordered" evidence="1">
    <location>
        <begin position="602"/>
        <end position="709"/>
    </location>
</feature>
<feature type="region of interest" description="Disordered" evidence="1">
    <location>
        <begin position="489"/>
        <end position="517"/>
    </location>
</feature>
<feature type="compositionally biased region" description="Basic and acidic residues" evidence="1">
    <location>
        <begin position="628"/>
        <end position="639"/>
    </location>
</feature>
<feature type="compositionally biased region" description="Basic residues" evidence="1">
    <location>
        <begin position="670"/>
        <end position="689"/>
    </location>
</feature>
<evidence type="ECO:0000313" key="3">
    <source>
        <dbReference type="Proteomes" id="UP001143981"/>
    </source>
</evidence>
<accession>A0A9W7YF34</accession>
<protein>
    <submittedName>
        <fullName evidence="2">Uncharacterized protein</fullName>
    </submittedName>
</protein>